<keyword evidence="3" id="KW-0584">Phenylalanine biosynthesis</keyword>
<evidence type="ECO:0000313" key="7">
    <source>
        <dbReference type="EMBL" id="KZT05963.1"/>
    </source>
</evidence>
<dbReference type="InterPro" id="IPR001086">
    <property type="entry name" value="Preph_deHydtase"/>
</dbReference>
<dbReference type="Proteomes" id="UP000076871">
    <property type="component" value="Unassembled WGS sequence"/>
</dbReference>
<proteinExistence type="predicted"/>
<evidence type="ECO:0000313" key="8">
    <source>
        <dbReference type="Proteomes" id="UP000076871"/>
    </source>
</evidence>
<dbReference type="OrthoDB" id="983542at2759"/>
<reference evidence="7 8" key="1">
    <citation type="journal article" date="2016" name="Mol. Biol. Evol.">
        <title>Comparative Genomics of Early-Diverging Mushroom-Forming Fungi Provides Insights into the Origins of Lignocellulose Decay Capabilities.</title>
        <authorList>
            <person name="Nagy L.G."/>
            <person name="Riley R."/>
            <person name="Tritt A."/>
            <person name="Adam C."/>
            <person name="Daum C."/>
            <person name="Floudas D."/>
            <person name="Sun H."/>
            <person name="Yadav J.S."/>
            <person name="Pangilinan J."/>
            <person name="Larsson K.H."/>
            <person name="Matsuura K."/>
            <person name="Barry K."/>
            <person name="Labutti K."/>
            <person name="Kuo R."/>
            <person name="Ohm R.A."/>
            <person name="Bhattacharya S.S."/>
            <person name="Shirouzu T."/>
            <person name="Yoshinaga Y."/>
            <person name="Martin F.M."/>
            <person name="Grigoriev I.V."/>
            <person name="Hibbett D.S."/>
        </authorList>
    </citation>
    <scope>NUCLEOTIDE SEQUENCE [LARGE SCALE GENOMIC DNA]</scope>
    <source>
        <strain evidence="7 8">93-53</strain>
    </source>
</reference>
<keyword evidence="2" id="KW-0057">Aromatic amino acid biosynthesis</keyword>
<accession>A0A165DZL3</accession>
<dbReference type="Gene3D" id="3.40.190.10">
    <property type="entry name" value="Periplasmic binding protein-like II"/>
    <property type="match status" value="2"/>
</dbReference>
<dbReference type="UniPathway" id="UPA00121">
    <property type="reaction ID" value="UER00345"/>
</dbReference>
<dbReference type="GeneID" id="63826079"/>
<dbReference type="InParanoid" id="A0A165DZL3"/>
<dbReference type="FunCoup" id="A0A165DZL3">
    <property type="interactions" value="305"/>
</dbReference>
<dbReference type="GO" id="GO:0004664">
    <property type="term" value="F:prephenate dehydratase activity"/>
    <property type="evidence" value="ECO:0007669"/>
    <property type="project" value="UniProtKB-EC"/>
</dbReference>
<dbReference type="PROSITE" id="PS51171">
    <property type="entry name" value="PREPHENATE_DEHYDR_3"/>
    <property type="match status" value="1"/>
</dbReference>
<protein>
    <submittedName>
        <fullName evidence="7">PDT-domain-containing protein</fullName>
    </submittedName>
</protein>
<evidence type="ECO:0000256" key="5">
    <source>
        <dbReference type="ARBA" id="ARBA00029440"/>
    </source>
</evidence>
<dbReference type="EMBL" id="KV427627">
    <property type="protein sequence ID" value="KZT05963.1"/>
    <property type="molecule type" value="Genomic_DNA"/>
</dbReference>
<evidence type="ECO:0000256" key="4">
    <source>
        <dbReference type="ARBA" id="ARBA00023239"/>
    </source>
</evidence>
<comment type="pathway">
    <text evidence="5">Amino-acid biosynthesis.</text>
</comment>
<organism evidence="7 8">
    <name type="scientific">Laetiporus sulphureus 93-53</name>
    <dbReference type="NCBI Taxonomy" id="1314785"/>
    <lineage>
        <taxon>Eukaryota</taxon>
        <taxon>Fungi</taxon>
        <taxon>Dikarya</taxon>
        <taxon>Basidiomycota</taxon>
        <taxon>Agaricomycotina</taxon>
        <taxon>Agaricomycetes</taxon>
        <taxon>Polyporales</taxon>
        <taxon>Laetiporus</taxon>
    </lineage>
</organism>
<dbReference type="GO" id="GO:0009094">
    <property type="term" value="P:L-phenylalanine biosynthetic process"/>
    <property type="evidence" value="ECO:0007669"/>
    <property type="project" value="UniProtKB-UniPathway"/>
</dbReference>
<dbReference type="RefSeq" id="XP_040763703.1">
    <property type="nucleotide sequence ID" value="XM_040909050.1"/>
</dbReference>
<dbReference type="PANTHER" id="PTHR21022">
    <property type="entry name" value="PREPHENATE DEHYDRATASE P PROTEIN"/>
    <property type="match status" value="1"/>
</dbReference>
<keyword evidence="1" id="KW-0028">Amino-acid biosynthesis</keyword>
<keyword evidence="8" id="KW-1185">Reference proteome</keyword>
<dbReference type="Pfam" id="PF00800">
    <property type="entry name" value="PDT"/>
    <property type="match status" value="1"/>
</dbReference>
<dbReference type="PANTHER" id="PTHR21022:SF19">
    <property type="entry name" value="PREPHENATE DEHYDRATASE-RELATED"/>
    <property type="match status" value="1"/>
</dbReference>
<evidence type="ECO:0000256" key="1">
    <source>
        <dbReference type="ARBA" id="ARBA00022605"/>
    </source>
</evidence>
<dbReference type="GO" id="GO:0005737">
    <property type="term" value="C:cytoplasm"/>
    <property type="evidence" value="ECO:0007669"/>
    <property type="project" value="TreeGrafter"/>
</dbReference>
<gene>
    <name evidence="7" type="ORF">LAESUDRAFT_726534</name>
</gene>
<sequence length="318" mass="35037">MTKELEMSALPKLAFLGPPGSHSYQCARNAFGSSAEYVERQTISDVFNAVSTDIPFAVIPQENSLYGSVTETYDLLRLPEVGEHKFVRGEVVLPIRHSLVARKGVKLENVHRVLSHEQALGQCARFLSEKLPEATRIKTPSTSAAAQALLSDSEEDRATESAAICSSLCVTVFDGLDILQDDIQDSNSNRTRFYILANSLETSLPPAFQPPPPRHALVRVSLKQPSDTSSEMSPKNRLIAIVLSTLYTTFGMPARRIDRRPSLSDVPFEDVYMIELEDTVSTTDESHDALRETMFARVRAGIQKVQDAGGEASLLGIW</sequence>
<feature type="domain" description="Prephenate dehydratase" evidence="6">
    <location>
        <begin position="12"/>
        <end position="198"/>
    </location>
</feature>
<evidence type="ECO:0000256" key="2">
    <source>
        <dbReference type="ARBA" id="ARBA00023141"/>
    </source>
</evidence>
<keyword evidence="4" id="KW-0456">Lyase</keyword>
<dbReference type="CDD" id="cd13532">
    <property type="entry name" value="PBP2_PDT_like"/>
    <property type="match status" value="1"/>
</dbReference>
<dbReference type="AlphaFoldDB" id="A0A165DZL3"/>
<evidence type="ECO:0000259" key="6">
    <source>
        <dbReference type="PROSITE" id="PS51171"/>
    </source>
</evidence>
<evidence type="ECO:0000256" key="3">
    <source>
        <dbReference type="ARBA" id="ARBA00023222"/>
    </source>
</evidence>
<dbReference type="STRING" id="1314785.A0A165DZL3"/>
<name>A0A165DZL3_9APHY</name>
<dbReference type="SUPFAM" id="SSF53850">
    <property type="entry name" value="Periplasmic binding protein-like II"/>
    <property type="match status" value="1"/>
</dbReference>